<dbReference type="AlphaFoldDB" id="A0A2Z3LHT6"/>
<evidence type="ECO:0000313" key="3">
    <source>
        <dbReference type="Proteomes" id="UP000245872"/>
    </source>
</evidence>
<dbReference type="Proteomes" id="UP000245872">
    <property type="component" value="Chromosome"/>
</dbReference>
<protein>
    <submittedName>
        <fullName evidence="2">Recombination-promoting nuclease RpnA</fullName>
        <ecNumber evidence="2">3.1.21.-</ecNumber>
    </submittedName>
</protein>
<gene>
    <name evidence="2" type="primary">rpnA_3</name>
    <name evidence="2" type="ORF">DK880_00766</name>
</gene>
<name>A0A2Z3LHT6_9BACT</name>
<dbReference type="PANTHER" id="PTHR34611:SF2">
    <property type="entry name" value="INACTIVE RECOMBINATION-PROMOTING NUCLEASE-LIKE PROTEIN RPNE-RELATED"/>
    <property type="match status" value="1"/>
</dbReference>
<sequence>MAEDYQLIDLQSMPDDAILQKRHLAMFEYLLKHIHKRDMLKLWENLFTHCQHALLVDKEKGYICIKALVWYSDAKLPEEKQAALEQIISGHLSKEETATIMRTIAQKYIEEGRQQGIMQGMEKGMEKDIMQGKIEIAKAMLVNGAEISFIAKITGLDTAFIASLQL</sequence>
<dbReference type="InterPro" id="IPR006842">
    <property type="entry name" value="Transposase_31"/>
</dbReference>
<keyword evidence="2" id="KW-0378">Hydrolase</keyword>
<dbReference type="Pfam" id="PF04754">
    <property type="entry name" value="Transposase_31"/>
    <property type="match status" value="1"/>
</dbReference>
<evidence type="ECO:0000259" key="1">
    <source>
        <dbReference type="Pfam" id="PF04754"/>
    </source>
</evidence>
<dbReference type="EC" id="3.1.21.-" evidence="2"/>
<dbReference type="KEGG" id="cher:DK880_00766"/>
<accession>A0A2Z3LHT6</accession>
<dbReference type="InterPro" id="IPR051699">
    <property type="entry name" value="Rpn/YhgA-like_nuclease"/>
</dbReference>
<dbReference type="GO" id="GO:0006310">
    <property type="term" value="P:DNA recombination"/>
    <property type="evidence" value="ECO:0007669"/>
    <property type="project" value="TreeGrafter"/>
</dbReference>
<keyword evidence="3" id="KW-1185">Reference proteome</keyword>
<organism evidence="2 3">
    <name type="scientific">Candidatus Cardinium hertigii</name>
    <dbReference type="NCBI Taxonomy" id="247481"/>
    <lineage>
        <taxon>Bacteria</taxon>
        <taxon>Pseudomonadati</taxon>
        <taxon>Bacteroidota</taxon>
        <taxon>Cytophagia</taxon>
        <taxon>Cytophagales</taxon>
        <taxon>Amoebophilaceae</taxon>
        <taxon>Candidatus Cardinium</taxon>
    </lineage>
</organism>
<dbReference type="EMBL" id="CP029619">
    <property type="protein sequence ID" value="AWN82075.1"/>
    <property type="molecule type" value="Genomic_DNA"/>
</dbReference>
<dbReference type="PANTHER" id="PTHR34611">
    <property type="match status" value="1"/>
</dbReference>
<evidence type="ECO:0000313" key="2">
    <source>
        <dbReference type="EMBL" id="AWN82075.1"/>
    </source>
</evidence>
<dbReference type="GO" id="GO:1990238">
    <property type="term" value="F:double-stranded DNA endonuclease activity"/>
    <property type="evidence" value="ECO:0007669"/>
    <property type="project" value="TreeGrafter"/>
</dbReference>
<feature type="domain" description="Transposase (putative) YhgA-like" evidence="1">
    <location>
        <begin position="2"/>
        <end position="58"/>
    </location>
</feature>
<reference evidence="2 3" key="1">
    <citation type="submission" date="2018-05" db="EMBL/GenBank/DDBJ databases">
        <title>Candidatus Cardinium hertigii Genome Assembly.</title>
        <authorList>
            <person name="Showmaker K.C."/>
            <person name="Walden K.O."/>
            <person name="Fields C.J."/>
            <person name="Lambert K.N."/>
            <person name="Hudson M.E."/>
        </authorList>
    </citation>
    <scope>NUCLEOTIDE SEQUENCE [LARGE SCALE GENOMIC DNA]</scope>
    <source>
        <strain evidence="3">cHgTN10</strain>
    </source>
</reference>
<proteinExistence type="predicted"/>